<dbReference type="PANTHER" id="PTHR16128">
    <property type="entry name" value="FAD/NAD(P)-BINDING OXIDOREDUCTASE FAMILY PROTEIN"/>
    <property type="match status" value="1"/>
</dbReference>
<evidence type="ECO:0000313" key="3">
    <source>
        <dbReference type="Proteomes" id="UP000198885"/>
    </source>
</evidence>
<dbReference type="AlphaFoldDB" id="A0A1H9Q8F1"/>
<sequence>MTETHDTIAVIGAGLAGLTAARRLADAGRTPVVFDKGRGLGGRLATRRTDHGPYDHGAPGIAVRNEDFAALVETLVQAGAAAWHDDGKGNDAVGLPGASGLCKPLAEGLTVHRGVRVGEVARAGVGWSLADGEGNALGRFDAVIVAIPAPQAAELVGAHLPDDAFERVDMAPCWTLLAAWEDEVTLPAPGGVFAQIVEQGSLPDRAPRPRRIAAHADAAWSAENLELDREAAAKALLAELDPATPPVHAAAHRWRYARTARALGQRCLATDDGTLLAGGDWALGPEAEHAWESGRAMADALLASLR</sequence>
<evidence type="ECO:0000259" key="1">
    <source>
        <dbReference type="Pfam" id="PF01593"/>
    </source>
</evidence>
<dbReference type="InterPro" id="IPR036188">
    <property type="entry name" value="FAD/NAD-bd_sf"/>
</dbReference>
<name>A0A1H9Q8F1_9RHOB</name>
<dbReference type="Gene3D" id="3.90.660.10">
    <property type="match status" value="1"/>
</dbReference>
<dbReference type="Gene3D" id="3.50.50.60">
    <property type="entry name" value="FAD/NAD(P)-binding domain"/>
    <property type="match status" value="1"/>
</dbReference>
<dbReference type="RefSeq" id="WP_092687802.1">
    <property type="nucleotide sequence ID" value="NZ_FOGU01000001.1"/>
</dbReference>
<dbReference type="SUPFAM" id="SSF51905">
    <property type="entry name" value="FAD/NAD(P)-binding domain"/>
    <property type="match status" value="1"/>
</dbReference>
<dbReference type="InterPro" id="IPR002937">
    <property type="entry name" value="Amino_oxidase"/>
</dbReference>
<dbReference type="PANTHER" id="PTHR16128:SF5">
    <property type="entry name" value="FAD_NAD(P)-BINDING OXIDOREDUCTASE FAMILY PROTEIN"/>
    <property type="match status" value="1"/>
</dbReference>
<protein>
    <recommendedName>
        <fullName evidence="1">Amine oxidase domain-containing protein</fullName>
    </recommendedName>
</protein>
<feature type="domain" description="Amine oxidase" evidence="1">
    <location>
        <begin position="87"/>
        <end position="302"/>
    </location>
</feature>
<organism evidence="2 3">
    <name type="scientific">Tranquillimonas rosea</name>
    <dbReference type="NCBI Taxonomy" id="641238"/>
    <lineage>
        <taxon>Bacteria</taxon>
        <taxon>Pseudomonadati</taxon>
        <taxon>Pseudomonadota</taxon>
        <taxon>Alphaproteobacteria</taxon>
        <taxon>Rhodobacterales</taxon>
        <taxon>Roseobacteraceae</taxon>
        <taxon>Tranquillimonas</taxon>
    </lineage>
</organism>
<dbReference type="STRING" id="641238.SAMN04490244_101503"/>
<dbReference type="Proteomes" id="UP000198885">
    <property type="component" value="Unassembled WGS sequence"/>
</dbReference>
<accession>A0A1H9Q8F1</accession>
<proteinExistence type="predicted"/>
<gene>
    <name evidence="2" type="ORF">SAMN04490244_101503</name>
</gene>
<dbReference type="EMBL" id="FOGU01000001">
    <property type="protein sequence ID" value="SER56682.1"/>
    <property type="molecule type" value="Genomic_DNA"/>
</dbReference>
<keyword evidence="3" id="KW-1185">Reference proteome</keyword>
<evidence type="ECO:0000313" key="2">
    <source>
        <dbReference type="EMBL" id="SER56682.1"/>
    </source>
</evidence>
<dbReference type="Pfam" id="PF13450">
    <property type="entry name" value="NAD_binding_8"/>
    <property type="match status" value="1"/>
</dbReference>
<dbReference type="Pfam" id="PF01593">
    <property type="entry name" value="Amino_oxidase"/>
    <property type="match status" value="1"/>
</dbReference>
<reference evidence="2 3" key="1">
    <citation type="submission" date="2016-10" db="EMBL/GenBank/DDBJ databases">
        <authorList>
            <person name="de Groot N.N."/>
        </authorList>
    </citation>
    <scope>NUCLEOTIDE SEQUENCE [LARGE SCALE GENOMIC DNA]</scope>
    <source>
        <strain evidence="2 3">DSM 23042</strain>
    </source>
</reference>
<dbReference type="OrthoDB" id="5792777at2"/>
<dbReference type="GO" id="GO:0016491">
    <property type="term" value="F:oxidoreductase activity"/>
    <property type="evidence" value="ECO:0007669"/>
    <property type="project" value="InterPro"/>
</dbReference>